<dbReference type="GO" id="GO:0006260">
    <property type="term" value="P:DNA replication"/>
    <property type="evidence" value="ECO:0007669"/>
    <property type="project" value="InterPro"/>
</dbReference>
<evidence type="ECO:0000313" key="3">
    <source>
        <dbReference type="Proteomes" id="UP000036356"/>
    </source>
</evidence>
<feature type="domain" description="DUF3991" evidence="1">
    <location>
        <begin position="126"/>
        <end position="192"/>
    </location>
</feature>
<dbReference type="InterPro" id="IPR036977">
    <property type="entry name" value="DNA_primase_Znf_CHC2"/>
</dbReference>
<dbReference type="Gene3D" id="3.90.580.10">
    <property type="entry name" value="Zinc finger, CHC2-type domain"/>
    <property type="match status" value="1"/>
</dbReference>
<dbReference type="SUPFAM" id="SSF56731">
    <property type="entry name" value="DNA primase core"/>
    <property type="match status" value="1"/>
</dbReference>
<dbReference type="CDD" id="cd00188">
    <property type="entry name" value="TOPRIM"/>
    <property type="match status" value="1"/>
</dbReference>
<dbReference type="PATRIC" id="fig|476652.3.peg.782"/>
<proteinExistence type="predicted"/>
<organism evidence="2 3">
    <name type="scientific">Desulfosporosinus acididurans</name>
    <dbReference type="NCBI Taxonomy" id="476652"/>
    <lineage>
        <taxon>Bacteria</taxon>
        <taxon>Bacillati</taxon>
        <taxon>Bacillota</taxon>
        <taxon>Clostridia</taxon>
        <taxon>Eubacteriales</taxon>
        <taxon>Desulfitobacteriaceae</taxon>
        <taxon>Desulfosporosinus</taxon>
    </lineage>
</organism>
<dbReference type="Gene3D" id="3.40.1360.10">
    <property type="match status" value="1"/>
</dbReference>
<evidence type="ECO:0000313" key="2">
    <source>
        <dbReference type="EMBL" id="KLU67550.1"/>
    </source>
</evidence>
<protein>
    <submittedName>
        <fullName evidence="2">DNA primase</fullName>
    </submittedName>
</protein>
<reference evidence="2 3" key="1">
    <citation type="submission" date="2015-06" db="EMBL/GenBank/DDBJ databases">
        <title>Draft genome of the moderately acidophilic sulfate reducer Candidatus Desulfosporosinus acididurans strain M1.</title>
        <authorList>
            <person name="Poehlein A."/>
            <person name="Petzsch P."/>
            <person name="Johnson B.D."/>
            <person name="Schloemann M."/>
            <person name="Daniel R."/>
            <person name="Muehling M."/>
        </authorList>
    </citation>
    <scope>NUCLEOTIDE SEQUENCE [LARGE SCALE GENOMIC DNA]</scope>
    <source>
        <strain evidence="2 3">M1</strain>
    </source>
</reference>
<dbReference type="RefSeq" id="WP_047808677.1">
    <property type="nucleotide sequence ID" value="NZ_LDZY01000002.1"/>
</dbReference>
<dbReference type="SUPFAM" id="SSF57783">
    <property type="entry name" value="Zinc beta-ribbon"/>
    <property type="match status" value="1"/>
</dbReference>
<sequence length="301" mass="34182">MTIEKESIKRARQVNLIEYCRHKGLELVEEGKNSGNYRVKDRGGLIIKENKYNWFSKNSGGDVIAFCMNVYELSFKEAVDELATFQDTQEGGRRSPSPAIRRERLEREKEVFVLPKAENDNNKVFAYLTRTRKISEDLVNRLISSGLIYQDERGNCVFPCFDKNGEAKAAILRGTIPDRPFHNEAKNSDKKFGWLLKPEKDSDLVIVTESVIDALSILVLSPNLDGKVYLLAMGGVGLAPLKVFLSNHKGVKRVVVSVDNDEAGSQCFKAIQEDFGVDHEIIDRRPKNKKDWNEVLCSRRK</sequence>
<dbReference type="Pfam" id="PF13154">
    <property type="entry name" value="DUF3991"/>
    <property type="match status" value="1"/>
</dbReference>
<dbReference type="GO" id="GO:0003677">
    <property type="term" value="F:DNA binding"/>
    <property type="evidence" value="ECO:0007669"/>
    <property type="project" value="InterPro"/>
</dbReference>
<keyword evidence="3" id="KW-1185">Reference proteome</keyword>
<gene>
    <name evidence="2" type="primary">dnaG_1</name>
    <name evidence="2" type="ORF">DEAC_c07640</name>
</gene>
<dbReference type="GO" id="GO:0008270">
    <property type="term" value="F:zinc ion binding"/>
    <property type="evidence" value="ECO:0007669"/>
    <property type="project" value="InterPro"/>
</dbReference>
<dbReference type="AlphaFoldDB" id="A0A0J1FVV6"/>
<dbReference type="STRING" id="476652.DEAC_c07640"/>
<dbReference type="InterPro" id="IPR025054">
    <property type="entry name" value="DUF3991"/>
</dbReference>
<dbReference type="Pfam" id="PF13155">
    <property type="entry name" value="Toprim_2"/>
    <property type="match status" value="1"/>
</dbReference>
<comment type="caution">
    <text evidence="2">The sequence shown here is derived from an EMBL/GenBank/DDBJ whole genome shotgun (WGS) entry which is preliminary data.</text>
</comment>
<accession>A0A0J1FVV6</accession>
<evidence type="ECO:0000259" key="1">
    <source>
        <dbReference type="Pfam" id="PF13154"/>
    </source>
</evidence>
<dbReference type="Proteomes" id="UP000036356">
    <property type="component" value="Unassembled WGS sequence"/>
</dbReference>
<dbReference type="EMBL" id="LDZY01000002">
    <property type="protein sequence ID" value="KLU67550.1"/>
    <property type="molecule type" value="Genomic_DNA"/>
</dbReference>
<name>A0A0J1FVV6_9FIRM</name>